<comment type="caution">
    <text evidence="2">The sequence shown here is derived from an EMBL/GenBank/DDBJ whole genome shotgun (WGS) entry which is preliminary data.</text>
</comment>
<evidence type="ECO:0000256" key="1">
    <source>
        <dbReference type="SAM" id="MobiDB-lite"/>
    </source>
</evidence>
<accession>A0ABP9NT21</accession>
<reference evidence="3" key="1">
    <citation type="journal article" date="2019" name="Int. J. Syst. Evol. Microbiol.">
        <title>The Global Catalogue of Microorganisms (GCM) 10K type strain sequencing project: providing services to taxonomists for standard genome sequencing and annotation.</title>
        <authorList>
            <consortium name="The Broad Institute Genomics Platform"/>
            <consortium name="The Broad Institute Genome Sequencing Center for Infectious Disease"/>
            <person name="Wu L."/>
            <person name="Ma J."/>
        </authorList>
    </citation>
    <scope>NUCLEOTIDE SEQUENCE [LARGE SCALE GENOMIC DNA]</scope>
    <source>
        <strain evidence="3">JCM 18302</strain>
    </source>
</reference>
<organism evidence="2 3">
    <name type="scientific">Pseudonocardia adelaidensis</name>
    <dbReference type="NCBI Taxonomy" id="648754"/>
    <lineage>
        <taxon>Bacteria</taxon>
        <taxon>Bacillati</taxon>
        <taxon>Actinomycetota</taxon>
        <taxon>Actinomycetes</taxon>
        <taxon>Pseudonocardiales</taxon>
        <taxon>Pseudonocardiaceae</taxon>
        <taxon>Pseudonocardia</taxon>
    </lineage>
</organism>
<feature type="region of interest" description="Disordered" evidence="1">
    <location>
        <begin position="52"/>
        <end position="81"/>
    </location>
</feature>
<evidence type="ECO:0000313" key="3">
    <source>
        <dbReference type="Proteomes" id="UP001500804"/>
    </source>
</evidence>
<feature type="compositionally biased region" description="Basic and acidic residues" evidence="1">
    <location>
        <begin position="52"/>
        <end position="70"/>
    </location>
</feature>
<evidence type="ECO:0000313" key="2">
    <source>
        <dbReference type="EMBL" id="GAA5133578.1"/>
    </source>
</evidence>
<feature type="region of interest" description="Disordered" evidence="1">
    <location>
        <begin position="1"/>
        <end position="35"/>
    </location>
</feature>
<dbReference type="EMBL" id="BAABJO010000027">
    <property type="protein sequence ID" value="GAA5133578.1"/>
    <property type="molecule type" value="Genomic_DNA"/>
</dbReference>
<name>A0ABP9NT21_9PSEU</name>
<gene>
    <name evidence="2" type="ORF">GCM10023320_59970</name>
</gene>
<dbReference type="Proteomes" id="UP001500804">
    <property type="component" value="Unassembled WGS sequence"/>
</dbReference>
<keyword evidence="3" id="KW-1185">Reference proteome</keyword>
<sequence length="174" mass="19701">MAGEEQAVPPVPAQHGEPHQWRAREVERGAPVGGHDRLGALRALRVGHPRQIDLRDRRREARGDDGDRAVEPGVGEAQSQRRVLLQQERARLSQRVHVEPGVEVERVLREVHVPLARDPGLEEQALLERRQRPDVGDRAGARRLDRLYVVQGEVDEREVRRRVPAQLGTPRECA</sequence>
<proteinExistence type="predicted"/>
<feature type="compositionally biased region" description="Basic and acidic residues" evidence="1">
    <location>
        <begin position="16"/>
        <end position="35"/>
    </location>
</feature>
<protein>
    <submittedName>
        <fullName evidence="2">Uncharacterized protein</fullName>
    </submittedName>
</protein>